<name>A0A422QSH5_9RHOB</name>
<dbReference type="RefSeq" id="WP_106692884.1">
    <property type="nucleotide sequence ID" value="NZ_PXNQ02000015.1"/>
</dbReference>
<dbReference type="Proteomes" id="UP000238137">
    <property type="component" value="Unassembled WGS sequence"/>
</dbReference>
<accession>A0A422QSH5</accession>
<evidence type="ECO:0000259" key="1">
    <source>
        <dbReference type="Pfam" id="PF22253"/>
    </source>
</evidence>
<reference evidence="2" key="1">
    <citation type="submission" date="2018-05" db="EMBL/GenBank/DDBJ databases">
        <title>Reclassification of Methylarcula marina and Methylarcula terricola as Paracoccus methylarcula sp.nov., comb.nov. and Paracoccus terricola comb.nov.</title>
        <authorList>
            <person name="Shmareva M.N."/>
            <person name="Doronina N.V."/>
            <person name="Vasilenko O.V."/>
            <person name="Tarlachkov S.V."/>
            <person name="Trotsenko Y.A."/>
        </authorList>
    </citation>
    <scope>NUCLEOTIDE SEQUENCE [LARGE SCALE GENOMIC DNA]</scope>
    <source>
        <strain evidence="2">VKM B-2159</strain>
    </source>
</reference>
<evidence type="ECO:0000313" key="3">
    <source>
        <dbReference type="Proteomes" id="UP000238137"/>
    </source>
</evidence>
<feature type="domain" description="DUF6948" evidence="1">
    <location>
        <begin position="21"/>
        <end position="106"/>
    </location>
</feature>
<dbReference type="OrthoDB" id="7570781at2"/>
<keyword evidence="3" id="KW-1185">Reference proteome</keyword>
<sequence length="109" mass="11631">MNTATAIASVEAASEPQATQMRPVLITTKHRGVFAGLVPQDQDLGASTMALKAARMAMYWGTTKGLMQLCATGPTSKSRISAPADIPVLHDITAVFDITEEAWKAWQDA</sequence>
<comment type="caution">
    <text evidence="2">The sequence shown here is derived from an EMBL/GenBank/DDBJ whole genome shotgun (WGS) entry which is preliminary data.</text>
</comment>
<protein>
    <recommendedName>
        <fullName evidence="1">DUF6948 domain-containing protein</fullName>
    </recommendedName>
</protein>
<dbReference type="InterPro" id="IPR054226">
    <property type="entry name" value="DUF6948"/>
</dbReference>
<organism evidence="2 3">
    <name type="scientific">Paracoccus methylarcula</name>
    <dbReference type="NCBI Taxonomy" id="72022"/>
    <lineage>
        <taxon>Bacteria</taxon>
        <taxon>Pseudomonadati</taxon>
        <taxon>Pseudomonadota</taxon>
        <taxon>Alphaproteobacteria</taxon>
        <taxon>Rhodobacterales</taxon>
        <taxon>Paracoccaceae</taxon>
        <taxon>Paracoccus</taxon>
    </lineage>
</organism>
<evidence type="ECO:0000313" key="2">
    <source>
        <dbReference type="EMBL" id="RNF32923.1"/>
    </source>
</evidence>
<dbReference type="EMBL" id="PXNQ02000015">
    <property type="protein sequence ID" value="RNF32923.1"/>
    <property type="molecule type" value="Genomic_DNA"/>
</dbReference>
<dbReference type="Pfam" id="PF22253">
    <property type="entry name" value="DUF6948"/>
    <property type="match status" value="1"/>
</dbReference>
<dbReference type="AlphaFoldDB" id="A0A422QSH5"/>
<proteinExistence type="predicted"/>
<gene>
    <name evidence="2" type="ORF">A7A09_019105</name>
</gene>